<dbReference type="Proteomes" id="UP001501759">
    <property type="component" value="Unassembled WGS sequence"/>
</dbReference>
<evidence type="ECO:0000256" key="2">
    <source>
        <dbReference type="SAM" id="Phobius"/>
    </source>
</evidence>
<proteinExistence type="predicted"/>
<organism evidence="3 4">
    <name type="scientific">Streptomyces siamensis</name>
    <dbReference type="NCBI Taxonomy" id="1274986"/>
    <lineage>
        <taxon>Bacteria</taxon>
        <taxon>Bacillati</taxon>
        <taxon>Actinomycetota</taxon>
        <taxon>Actinomycetes</taxon>
        <taxon>Kitasatosporales</taxon>
        <taxon>Streptomycetaceae</taxon>
        <taxon>Streptomyces</taxon>
    </lineage>
</organism>
<feature type="region of interest" description="Disordered" evidence="1">
    <location>
        <begin position="290"/>
        <end position="316"/>
    </location>
</feature>
<reference evidence="4" key="1">
    <citation type="journal article" date="2019" name="Int. J. Syst. Evol. Microbiol.">
        <title>The Global Catalogue of Microorganisms (GCM) 10K type strain sequencing project: providing services to taxonomists for standard genome sequencing and annotation.</title>
        <authorList>
            <consortium name="The Broad Institute Genomics Platform"/>
            <consortium name="The Broad Institute Genome Sequencing Center for Infectious Disease"/>
            <person name="Wu L."/>
            <person name="Ma J."/>
        </authorList>
    </citation>
    <scope>NUCLEOTIDE SEQUENCE [LARGE SCALE GENOMIC DNA]</scope>
    <source>
        <strain evidence="4">JCM 18409</strain>
    </source>
</reference>
<sequence>MRTPIALGFIYLFIGWMAVVARIEQWGETGLGKSVVALQEFLGKPAVLAALVFIAYLVGCLALSILEPAATTLLIVVDMIRRRSHLVEYFWKYMTFSFMPPSAQRDLEALLISKLSRKGFPEVAYRREAWAYESSDRLLSSVTFHQLIEEAQREAGVTDELEEPLSEALRIILDDAWRSLHQERPYLKTKLMVENFELFGQYDRAMAESTFRVNVGFALGVLSVFLSFTVGPWWLVGLVAVSVLMQSGANRRSESNGVLVHALVNENLGSSALEFIGARWQEEIRAVIQSGQEPARSQQREGLDGAAGSRSIDESP</sequence>
<dbReference type="EMBL" id="BAABKB010000045">
    <property type="protein sequence ID" value="GAA5035731.1"/>
    <property type="molecule type" value="Genomic_DNA"/>
</dbReference>
<feature type="transmembrane region" description="Helical" evidence="2">
    <location>
        <begin position="213"/>
        <end position="235"/>
    </location>
</feature>
<gene>
    <name evidence="3" type="ORF">GCM10023335_81840</name>
</gene>
<keyword evidence="4" id="KW-1185">Reference proteome</keyword>
<evidence type="ECO:0000313" key="4">
    <source>
        <dbReference type="Proteomes" id="UP001501759"/>
    </source>
</evidence>
<name>A0ABP9JNK4_9ACTN</name>
<comment type="caution">
    <text evidence="3">The sequence shown here is derived from an EMBL/GenBank/DDBJ whole genome shotgun (WGS) entry which is preliminary data.</text>
</comment>
<keyword evidence="2" id="KW-0812">Transmembrane</keyword>
<feature type="transmembrane region" description="Helical" evidence="2">
    <location>
        <begin position="45"/>
        <end position="76"/>
    </location>
</feature>
<evidence type="ECO:0008006" key="5">
    <source>
        <dbReference type="Google" id="ProtNLM"/>
    </source>
</evidence>
<evidence type="ECO:0000313" key="3">
    <source>
        <dbReference type="EMBL" id="GAA5035731.1"/>
    </source>
</evidence>
<evidence type="ECO:0000256" key="1">
    <source>
        <dbReference type="SAM" id="MobiDB-lite"/>
    </source>
</evidence>
<keyword evidence="2" id="KW-1133">Transmembrane helix</keyword>
<keyword evidence="2" id="KW-0472">Membrane</keyword>
<accession>A0ABP9JNK4</accession>
<protein>
    <recommendedName>
        <fullName evidence="5">DUF4239 domain-containing protein</fullName>
    </recommendedName>
</protein>